<feature type="transmembrane region" description="Helical" evidence="7">
    <location>
        <begin position="174"/>
        <end position="191"/>
    </location>
</feature>
<evidence type="ECO:0000256" key="1">
    <source>
        <dbReference type="ARBA" id="ARBA00004651"/>
    </source>
</evidence>
<dbReference type="PANTHER" id="PTHR42718:SF47">
    <property type="entry name" value="METHYL VIOLOGEN RESISTANCE PROTEIN SMVA"/>
    <property type="match status" value="1"/>
</dbReference>
<evidence type="ECO:0000256" key="5">
    <source>
        <dbReference type="ARBA" id="ARBA00022989"/>
    </source>
</evidence>
<keyword evidence="3" id="KW-1003">Cell membrane</keyword>
<accession>A0ABV2N5F1</accession>
<proteinExistence type="predicted"/>
<evidence type="ECO:0000256" key="6">
    <source>
        <dbReference type="ARBA" id="ARBA00023136"/>
    </source>
</evidence>
<name>A0ABV2N5F1_9HYPH</name>
<feature type="transmembrane region" description="Helical" evidence="7">
    <location>
        <begin position="282"/>
        <end position="300"/>
    </location>
</feature>
<feature type="transmembrane region" description="Helical" evidence="7">
    <location>
        <begin position="233"/>
        <end position="262"/>
    </location>
</feature>
<feature type="transmembrane region" description="Helical" evidence="7">
    <location>
        <begin position="203"/>
        <end position="221"/>
    </location>
</feature>
<feature type="transmembrane region" description="Helical" evidence="7">
    <location>
        <begin position="447"/>
        <end position="467"/>
    </location>
</feature>
<feature type="transmembrane region" description="Helical" evidence="7">
    <location>
        <begin position="138"/>
        <end position="162"/>
    </location>
</feature>
<comment type="caution">
    <text evidence="9">The sequence shown here is derived from an EMBL/GenBank/DDBJ whole genome shotgun (WGS) entry which is preliminary data.</text>
</comment>
<dbReference type="PROSITE" id="PS50850">
    <property type="entry name" value="MFS"/>
    <property type="match status" value="1"/>
</dbReference>
<feature type="transmembrane region" description="Helical" evidence="7">
    <location>
        <begin position="307"/>
        <end position="325"/>
    </location>
</feature>
<sequence>MDMTVLNLAVPHLTATLGPSAAQLLWIVDIYGFMVAGALMTMGTLGDRIGRRRLLLIGAAFFGLASAAAAFATNPVQLIAARAVLGLAAATLAPSTLSLIRNMFEDDGSRRIAIGVWIASFSAGAAIGPVVGGLLLEYFWWGSVFLVNVPIMIVLLVLGPLLLPEYRDPNAGRLDVVSACQSLVAVLSVVWGLKRVAEHGPDAIAAAAIVAGLALGVVFLRRQRRLSDPFVDLALFSSPAFSVALAVNLAGFFFIFSIFYFVPQYLQLVVGLSPFKAGLWTLPSGVAFIAGSLLVPAIAARLRAERVLIAALVIAATGFAVLTQVDPAGSLATAVIGSVIFSLGLTPVITLTTDIVVGAAPPERAGSAAALSETSNELGGTLGIAVLGSIAMAVYRSAMASEPAAASSETAQATIGGAVAAAETLSPEEAGALVVAAQDAFTAGMQLTAGISVLGLLVTAALAAALLGRARSGPSREEA</sequence>
<keyword evidence="6 7" id="KW-0472">Membrane</keyword>
<feature type="transmembrane region" description="Helical" evidence="7">
    <location>
        <begin position="54"/>
        <end position="73"/>
    </location>
</feature>
<feature type="transmembrane region" description="Helical" evidence="7">
    <location>
        <begin position="331"/>
        <end position="357"/>
    </location>
</feature>
<feature type="domain" description="Major facilitator superfamily (MFS) profile" evidence="8">
    <location>
        <begin position="1"/>
        <end position="467"/>
    </location>
</feature>
<dbReference type="Pfam" id="PF07690">
    <property type="entry name" value="MFS_1"/>
    <property type="match status" value="1"/>
</dbReference>
<feature type="transmembrane region" description="Helical" evidence="7">
    <location>
        <begin position="378"/>
        <end position="398"/>
    </location>
</feature>
<comment type="subcellular location">
    <subcellularLocation>
        <location evidence="1">Cell membrane</location>
        <topology evidence="1">Multi-pass membrane protein</topology>
    </subcellularLocation>
</comment>
<organism evidence="9 10">
    <name type="scientific">Aquamicrobium terrae</name>
    <dbReference type="NCBI Taxonomy" id="1324945"/>
    <lineage>
        <taxon>Bacteria</taxon>
        <taxon>Pseudomonadati</taxon>
        <taxon>Pseudomonadota</taxon>
        <taxon>Alphaproteobacteria</taxon>
        <taxon>Hyphomicrobiales</taxon>
        <taxon>Phyllobacteriaceae</taxon>
        <taxon>Aquamicrobium</taxon>
    </lineage>
</organism>
<dbReference type="CDD" id="cd17321">
    <property type="entry name" value="MFS_MMR_MDR_like"/>
    <property type="match status" value="1"/>
</dbReference>
<feature type="transmembrane region" description="Helical" evidence="7">
    <location>
        <begin position="20"/>
        <end position="42"/>
    </location>
</feature>
<evidence type="ECO:0000256" key="2">
    <source>
        <dbReference type="ARBA" id="ARBA00022448"/>
    </source>
</evidence>
<dbReference type="Gene3D" id="1.20.1720.10">
    <property type="entry name" value="Multidrug resistance protein D"/>
    <property type="match status" value="2"/>
</dbReference>
<dbReference type="SUPFAM" id="SSF103473">
    <property type="entry name" value="MFS general substrate transporter"/>
    <property type="match status" value="1"/>
</dbReference>
<keyword evidence="2" id="KW-0813">Transport</keyword>
<feature type="transmembrane region" description="Helical" evidence="7">
    <location>
        <begin position="112"/>
        <end position="132"/>
    </location>
</feature>
<dbReference type="EMBL" id="JBEPML010000020">
    <property type="protein sequence ID" value="MET3794039.1"/>
    <property type="molecule type" value="Genomic_DNA"/>
</dbReference>
<gene>
    <name evidence="9" type="ORF">ABID37_004279</name>
</gene>
<dbReference type="InterPro" id="IPR020846">
    <property type="entry name" value="MFS_dom"/>
</dbReference>
<protein>
    <submittedName>
        <fullName evidence="9">DHA2 family multidrug resistance protein-like MFS transporter</fullName>
    </submittedName>
</protein>
<keyword evidence="4 7" id="KW-0812">Transmembrane</keyword>
<dbReference type="PANTHER" id="PTHR42718">
    <property type="entry name" value="MAJOR FACILITATOR SUPERFAMILY MULTIDRUG TRANSPORTER MFSC"/>
    <property type="match status" value="1"/>
</dbReference>
<evidence type="ECO:0000256" key="4">
    <source>
        <dbReference type="ARBA" id="ARBA00022692"/>
    </source>
</evidence>
<keyword evidence="5 7" id="KW-1133">Transmembrane helix</keyword>
<reference evidence="9 10" key="1">
    <citation type="submission" date="2024-06" db="EMBL/GenBank/DDBJ databases">
        <title>Genomic Encyclopedia of Type Strains, Phase IV (KMG-IV): sequencing the most valuable type-strain genomes for metagenomic binning, comparative biology and taxonomic classification.</title>
        <authorList>
            <person name="Goeker M."/>
        </authorList>
    </citation>
    <scope>NUCLEOTIDE SEQUENCE [LARGE SCALE GENOMIC DNA]</scope>
    <source>
        <strain evidence="9 10">DSM 27865</strain>
    </source>
</reference>
<evidence type="ECO:0000313" key="9">
    <source>
        <dbReference type="EMBL" id="MET3794039.1"/>
    </source>
</evidence>
<dbReference type="InterPro" id="IPR036259">
    <property type="entry name" value="MFS_trans_sf"/>
</dbReference>
<keyword evidence="10" id="KW-1185">Reference proteome</keyword>
<evidence type="ECO:0000259" key="8">
    <source>
        <dbReference type="PROSITE" id="PS50850"/>
    </source>
</evidence>
<dbReference type="Proteomes" id="UP001549076">
    <property type="component" value="Unassembled WGS sequence"/>
</dbReference>
<dbReference type="InterPro" id="IPR011701">
    <property type="entry name" value="MFS"/>
</dbReference>
<evidence type="ECO:0000256" key="3">
    <source>
        <dbReference type="ARBA" id="ARBA00022475"/>
    </source>
</evidence>
<feature type="transmembrane region" description="Helical" evidence="7">
    <location>
        <begin position="79"/>
        <end position="100"/>
    </location>
</feature>
<evidence type="ECO:0000313" key="10">
    <source>
        <dbReference type="Proteomes" id="UP001549076"/>
    </source>
</evidence>
<evidence type="ECO:0000256" key="7">
    <source>
        <dbReference type="SAM" id="Phobius"/>
    </source>
</evidence>